<comment type="caution">
    <text evidence="1">The sequence shown here is derived from an EMBL/GenBank/DDBJ whole genome shotgun (WGS) entry which is preliminary data.</text>
</comment>
<organism evidence="1 2">
    <name type="scientific">[Emmonsia] crescens</name>
    <dbReference type="NCBI Taxonomy" id="73230"/>
    <lineage>
        <taxon>Eukaryota</taxon>
        <taxon>Fungi</taxon>
        <taxon>Dikarya</taxon>
        <taxon>Ascomycota</taxon>
        <taxon>Pezizomycotina</taxon>
        <taxon>Eurotiomycetes</taxon>
        <taxon>Eurotiomycetidae</taxon>
        <taxon>Onygenales</taxon>
        <taxon>Ajellomycetaceae</taxon>
        <taxon>Emergomyces</taxon>
    </lineage>
</organism>
<dbReference type="AlphaFoldDB" id="A0A0G2I0A4"/>
<reference evidence="2" key="1">
    <citation type="journal article" date="2015" name="PLoS Genet.">
        <title>The dynamic genome and transcriptome of the human fungal pathogen Blastomyces and close relative Emmonsia.</title>
        <authorList>
            <person name="Munoz J.F."/>
            <person name="Gauthier G.M."/>
            <person name="Desjardins C.A."/>
            <person name="Gallo J.E."/>
            <person name="Holder J."/>
            <person name="Sullivan T.D."/>
            <person name="Marty A.J."/>
            <person name="Carmen J.C."/>
            <person name="Chen Z."/>
            <person name="Ding L."/>
            <person name="Gujja S."/>
            <person name="Magrini V."/>
            <person name="Misas E."/>
            <person name="Mitreva M."/>
            <person name="Priest M."/>
            <person name="Saif S."/>
            <person name="Whiston E.A."/>
            <person name="Young S."/>
            <person name="Zeng Q."/>
            <person name="Goldman W.E."/>
            <person name="Mardis E.R."/>
            <person name="Taylor J.W."/>
            <person name="McEwen J.G."/>
            <person name="Clay O.K."/>
            <person name="Klein B.S."/>
            <person name="Cuomo C.A."/>
        </authorList>
    </citation>
    <scope>NUCLEOTIDE SEQUENCE [LARGE SCALE GENOMIC DNA]</scope>
    <source>
        <strain evidence="2">UAMH 3008</strain>
    </source>
</reference>
<gene>
    <name evidence="1" type="ORF">EMCG_00253</name>
</gene>
<sequence>MIKAHLKYRGDILLSHEIPASLLALALNDMRHEYGSSTYTHEYFSTIQRIYDDGMWQGQRNKHIVCFIQIQMVYALWKNAVIWLTEDGCLALHGAEYAAMLINFHWISQHGLITMEVNKKGTFTKIFSLSELLNLEGHGILLPTPNRPSLVPENASCTTTLNRVPWEWMKMQAAPNCLPLKSTKTRAAPILTTLNRVPWEWMKMQAAPNCLPLKSTKTRAAPILTTLNRVPWEWMKMQAAPNCLPLKSTKTRAAPILTTLNRVPWEWMKMQAAPNCLPLKSTKTRAAPILTTLNRVPWEWMKMQAAPNCLPLKSTKTRAAPILTTLNRVPWEWMKVTLVSTVAWHFLE</sequence>
<dbReference type="Proteomes" id="UP000034164">
    <property type="component" value="Unassembled WGS sequence"/>
</dbReference>
<protein>
    <submittedName>
        <fullName evidence="1">Uncharacterized protein</fullName>
    </submittedName>
</protein>
<evidence type="ECO:0000313" key="1">
    <source>
        <dbReference type="EMBL" id="KKZ63545.1"/>
    </source>
</evidence>
<evidence type="ECO:0000313" key="2">
    <source>
        <dbReference type="Proteomes" id="UP000034164"/>
    </source>
</evidence>
<proteinExistence type="predicted"/>
<dbReference type="EMBL" id="LCZI01000970">
    <property type="protein sequence ID" value="KKZ63545.1"/>
    <property type="molecule type" value="Genomic_DNA"/>
</dbReference>
<name>A0A0G2I0A4_9EURO</name>
<accession>A0A0G2I0A4</accession>
<dbReference type="VEuPathDB" id="FungiDB:EMCG_00253"/>